<keyword evidence="2" id="KW-1185">Reference proteome</keyword>
<sequence length="71" mass="8265">MVVPQPSFEVTRDPSLKSVCHILKQEVVDVTDDMLIFEMCKMVGRMVNDRVSDMTQLFAREFKMDHSEDDI</sequence>
<evidence type="ECO:0000313" key="2">
    <source>
        <dbReference type="Proteomes" id="UP000237271"/>
    </source>
</evidence>
<organism evidence="1 2">
    <name type="scientific">Phytophthora palmivora</name>
    <dbReference type="NCBI Taxonomy" id="4796"/>
    <lineage>
        <taxon>Eukaryota</taxon>
        <taxon>Sar</taxon>
        <taxon>Stramenopiles</taxon>
        <taxon>Oomycota</taxon>
        <taxon>Peronosporomycetes</taxon>
        <taxon>Peronosporales</taxon>
        <taxon>Peronosporaceae</taxon>
        <taxon>Phytophthora</taxon>
    </lineage>
</organism>
<gene>
    <name evidence="1" type="ORF">PHPALM_20739</name>
</gene>
<evidence type="ECO:0000313" key="1">
    <source>
        <dbReference type="EMBL" id="POM63809.1"/>
    </source>
</evidence>
<accession>A0A2P4XE42</accession>
<comment type="caution">
    <text evidence="1">The sequence shown here is derived from an EMBL/GenBank/DDBJ whole genome shotgun (WGS) entry which is preliminary data.</text>
</comment>
<proteinExistence type="predicted"/>
<reference evidence="1 2" key="1">
    <citation type="journal article" date="2017" name="Genome Biol. Evol.">
        <title>Phytophthora megakarya and P. palmivora, closely related causal agents of cacao black pod rot, underwent increases in genome sizes and gene numbers by different mechanisms.</title>
        <authorList>
            <person name="Ali S.S."/>
            <person name="Shao J."/>
            <person name="Lary D.J."/>
            <person name="Kronmiller B."/>
            <person name="Shen D."/>
            <person name="Strem M.D."/>
            <person name="Amoako-Attah I."/>
            <person name="Akrofi A.Y."/>
            <person name="Begoude B.A."/>
            <person name="Ten Hoopen G.M."/>
            <person name="Coulibaly K."/>
            <person name="Kebe B.I."/>
            <person name="Melnick R.L."/>
            <person name="Guiltinan M.J."/>
            <person name="Tyler B.M."/>
            <person name="Meinhardt L.W."/>
            <person name="Bailey B.A."/>
        </authorList>
    </citation>
    <scope>NUCLEOTIDE SEQUENCE [LARGE SCALE GENOMIC DNA]</scope>
    <source>
        <strain evidence="2">sbr112.9</strain>
    </source>
</reference>
<dbReference type="EMBL" id="NCKW01011295">
    <property type="protein sequence ID" value="POM63809.1"/>
    <property type="molecule type" value="Genomic_DNA"/>
</dbReference>
<protein>
    <submittedName>
        <fullName evidence="1">Uncharacterized protein</fullName>
    </submittedName>
</protein>
<dbReference type="AlphaFoldDB" id="A0A2P4XE42"/>
<name>A0A2P4XE42_9STRA</name>
<dbReference type="Proteomes" id="UP000237271">
    <property type="component" value="Unassembled WGS sequence"/>
</dbReference>